<keyword evidence="2" id="KW-1185">Reference proteome</keyword>
<gene>
    <name evidence="1" type="ORF">FA727_06030</name>
</gene>
<comment type="caution">
    <text evidence="1">The sequence shown here is derived from an EMBL/GenBank/DDBJ whole genome shotgun (WGS) entry which is preliminary data.</text>
</comment>
<sequence>MSRVNTYDLFLKLSETITGFTRVDLLSTGLDVHYYEFINAKEPKTLKELLKKYYFVPCSDFSLDKSYFSEELNFLIKQIILLWYTGRWYINSVNYYYLSSESYKQGLIWKAINAHPFGANPTGYGSWGKSIYLEDINDK</sequence>
<dbReference type="AlphaFoldDB" id="A0A4U1DAN9"/>
<evidence type="ECO:0000313" key="2">
    <source>
        <dbReference type="Proteomes" id="UP000307756"/>
    </source>
</evidence>
<dbReference type="EMBL" id="SWBM01000001">
    <property type="protein sequence ID" value="TKC19103.1"/>
    <property type="molecule type" value="Genomic_DNA"/>
</dbReference>
<reference evidence="1 2" key="1">
    <citation type="journal article" date="2011" name="J. Microbiol.">
        <title>Bacillus kyonggiensis sp. nov., isolated from soil of a lettuce field.</title>
        <authorList>
            <person name="Dong K."/>
            <person name="Lee S."/>
        </authorList>
    </citation>
    <scope>NUCLEOTIDE SEQUENCE [LARGE SCALE GENOMIC DNA]</scope>
    <source>
        <strain evidence="1 2">NB22</strain>
    </source>
</reference>
<dbReference type="OrthoDB" id="495830at2"/>
<name>A0A4U1DAN9_9BACI</name>
<evidence type="ECO:0000313" key="1">
    <source>
        <dbReference type="EMBL" id="TKC19103.1"/>
    </source>
</evidence>
<dbReference type="RefSeq" id="WP_136829925.1">
    <property type="nucleotide sequence ID" value="NZ_SWBM01000001.1"/>
</dbReference>
<accession>A0A4U1DAN9</accession>
<organism evidence="1 2">
    <name type="scientific">Robertmurraya kyonggiensis</name>
    <dbReference type="NCBI Taxonomy" id="1037680"/>
    <lineage>
        <taxon>Bacteria</taxon>
        <taxon>Bacillati</taxon>
        <taxon>Bacillota</taxon>
        <taxon>Bacilli</taxon>
        <taxon>Bacillales</taxon>
        <taxon>Bacillaceae</taxon>
        <taxon>Robertmurraya</taxon>
    </lineage>
</organism>
<proteinExistence type="predicted"/>
<dbReference type="Proteomes" id="UP000307756">
    <property type="component" value="Unassembled WGS sequence"/>
</dbReference>
<protein>
    <submittedName>
        <fullName evidence="1">Uncharacterized protein</fullName>
    </submittedName>
</protein>